<feature type="region of interest" description="Disordered" evidence="1">
    <location>
        <begin position="1"/>
        <end position="27"/>
    </location>
</feature>
<dbReference type="InterPro" id="IPR023375">
    <property type="entry name" value="ADC_dom_sf"/>
</dbReference>
<keyword evidence="3" id="KW-1185">Reference proteome</keyword>
<dbReference type="SUPFAM" id="SSF160104">
    <property type="entry name" value="Acetoacetate decarboxylase-like"/>
    <property type="match status" value="1"/>
</dbReference>
<sequence>MTIYRMPVGFGPSLGPRQGPDGRRFNGEHSRATVLTVEYLTDADAMAALLPPGFTPAPEPVVSVNVHYNHSLAWLAGRAYNYIEVLFRSTFEGERDRVEGNFVAVMWESLADPIIAGREEVGHPKLFADIPDPAVTAQGTTFEASWFGYRFCTVRFDGLSLPPWPADREERALAEPPATGLAGLPRLNHKYIPNSADLTLPDVSYVVMMPAGLYEHRVLDSWKGSGSVEFREARWEDLPTMANIATAMARLPVREWRGASMVRTLRAFNDLRDVMRVVS</sequence>
<dbReference type="InterPro" id="IPR010451">
    <property type="entry name" value="Acetoacetate_decarboxylase"/>
</dbReference>
<name>A0ABU0ZWB1_9ACTN</name>
<organism evidence="2 3">
    <name type="scientific">Phytohabitans maris</name>
    <dbReference type="NCBI Taxonomy" id="3071409"/>
    <lineage>
        <taxon>Bacteria</taxon>
        <taxon>Bacillati</taxon>
        <taxon>Actinomycetota</taxon>
        <taxon>Actinomycetes</taxon>
        <taxon>Micromonosporales</taxon>
        <taxon>Micromonosporaceae</taxon>
    </lineage>
</organism>
<reference evidence="2 3" key="1">
    <citation type="submission" date="2023-08" db="EMBL/GenBank/DDBJ databases">
        <title>Phytohabitans sansha sp. nov., isolated from marine sediment.</title>
        <authorList>
            <person name="Zhao Y."/>
            <person name="Yi K."/>
        </authorList>
    </citation>
    <scope>NUCLEOTIDE SEQUENCE [LARGE SCALE GENOMIC DNA]</scope>
    <source>
        <strain evidence="2 3">ZYX-F-186</strain>
    </source>
</reference>
<evidence type="ECO:0000256" key="1">
    <source>
        <dbReference type="SAM" id="MobiDB-lite"/>
    </source>
</evidence>
<dbReference type="RefSeq" id="WP_308718494.1">
    <property type="nucleotide sequence ID" value="NZ_JAVHUY010000076.1"/>
</dbReference>
<gene>
    <name evidence="2" type="ORF">RB614_42985</name>
</gene>
<dbReference type="Gene3D" id="2.40.400.10">
    <property type="entry name" value="Acetoacetate decarboxylase-like"/>
    <property type="match status" value="1"/>
</dbReference>
<evidence type="ECO:0000313" key="3">
    <source>
        <dbReference type="Proteomes" id="UP001230908"/>
    </source>
</evidence>
<comment type="caution">
    <text evidence="2">The sequence shown here is derived from an EMBL/GenBank/DDBJ whole genome shotgun (WGS) entry which is preliminary data.</text>
</comment>
<dbReference type="Proteomes" id="UP001230908">
    <property type="component" value="Unassembled WGS sequence"/>
</dbReference>
<proteinExistence type="predicted"/>
<evidence type="ECO:0000313" key="2">
    <source>
        <dbReference type="EMBL" id="MDQ7911277.1"/>
    </source>
</evidence>
<dbReference type="Pfam" id="PF06314">
    <property type="entry name" value="ADC"/>
    <property type="match status" value="1"/>
</dbReference>
<dbReference type="EMBL" id="JAVHUY010000076">
    <property type="protein sequence ID" value="MDQ7911277.1"/>
    <property type="molecule type" value="Genomic_DNA"/>
</dbReference>
<accession>A0ABU0ZWB1</accession>
<protein>
    <submittedName>
        <fullName evidence="2">Acetoacetate decarboxylase family protein</fullName>
    </submittedName>
</protein>